<sequence length="265" mass="28028">MARSAKQPKAVKRRSNAFQDGAIAVGGMISRNPVLVGGSTAFLVTLFYVSVNALWYQPFPHAGAFFATRNFQGFPHTASDEPETTINIVRPNAAPAPMKGDPVVEQVQGILKDLDFYSGAVDGISGPNTRKAIQAYQQKVGLNASGEIDALLLDQLGATPKTASVPKPQPRPDTQAAVPVSLQTNSGQASAGQTDTAPAQGPDPRIVKIQAGLKAFGNDDMQLDGVVGARTKAAIKEFQSLFGLPQTGEPDEIVYVKMREIGLTN</sequence>
<evidence type="ECO:0000256" key="1">
    <source>
        <dbReference type="SAM" id="MobiDB-lite"/>
    </source>
</evidence>
<dbReference type="Proteomes" id="UP000093737">
    <property type="component" value="Unassembled WGS sequence"/>
</dbReference>
<evidence type="ECO:0000313" key="4">
    <source>
        <dbReference type="Proteomes" id="UP000093737"/>
    </source>
</evidence>
<name>A0A6M7U5L1_RHILI</name>
<dbReference type="InterPro" id="IPR002477">
    <property type="entry name" value="Peptidoglycan-bd-like"/>
</dbReference>
<feature type="transmembrane region" description="Helical" evidence="2">
    <location>
        <begin position="34"/>
        <end position="56"/>
    </location>
</feature>
<dbReference type="AlphaFoldDB" id="A0A6M7U5L1"/>
<organism evidence="3 4">
    <name type="scientific">Rhizobium loti</name>
    <name type="common">Mesorhizobium loti</name>
    <dbReference type="NCBI Taxonomy" id="381"/>
    <lineage>
        <taxon>Bacteria</taxon>
        <taxon>Pseudomonadati</taxon>
        <taxon>Pseudomonadota</taxon>
        <taxon>Alphaproteobacteria</taxon>
        <taxon>Hyphomicrobiales</taxon>
        <taxon>Phyllobacteriaceae</taxon>
        <taxon>Mesorhizobium</taxon>
    </lineage>
</organism>
<dbReference type="RefSeq" id="WP_056563615.1">
    <property type="nucleotide sequence ID" value="NZ_CP033334.1"/>
</dbReference>
<dbReference type="InterPro" id="IPR036365">
    <property type="entry name" value="PGBD-like_sf"/>
</dbReference>
<evidence type="ECO:0000313" key="3">
    <source>
        <dbReference type="EMBL" id="OBQ71922.1"/>
    </source>
</evidence>
<dbReference type="SUPFAM" id="SSF47090">
    <property type="entry name" value="PGBD-like"/>
    <property type="match status" value="2"/>
</dbReference>
<reference evidence="3 4" key="1">
    <citation type="submission" date="2016-05" db="EMBL/GenBank/DDBJ databases">
        <authorList>
            <person name="Ramsay J.P."/>
        </authorList>
    </citation>
    <scope>NUCLEOTIDE SEQUENCE [LARGE SCALE GENOMIC DNA]</scope>
    <source>
        <strain evidence="3 4">NZP2042</strain>
    </source>
</reference>
<evidence type="ECO:0000256" key="2">
    <source>
        <dbReference type="SAM" id="Phobius"/>
    </source>
</evidence>
<dbReference type="Pfam" id="PF01471">
    <property type="entry name" value="PG_binding_1"/>
    <property type="match status" value="2"/>
</dbReference>
<feature type="compositionally biased region" description="Polar residues" evidence="1">
    <location>
        <begin position="181"/>
        <end position="197"/>
    </location>
</feature>
<accession>A0A6M7U5L1</accession>
<dbReference type="InterPro" id="IPR036366">
    <property type="entry name" value="PGBDSf"/>
</dbReference>
<protein>
    <submittedName>
        <fullName evidence="3">Peptidoglycan-binding protein</fullName>
    </submittedName>
</protein>
<feature type="region of interest" description="Disordered" evidence="1">
    <location>
        <begin position="160"/>
        <end position="203"/>
    </location>
</feature>
<keyword evidence="2" id="KW-1133">Transmembrane helix</keyword>
<comment type="caution">
    <text evidence="3">The sequence shown here is derived from an EMBL/GenBank/DDBJ whole genome shotgun (WGS) entry which is preliminary data.</text>
</comment>
<gene>
    <name evidence="3" type="ORF">A8145_03430</name>
</gene>
<dbReference type="EMBL" id="LYTK01000001">
    <property type="protein sequence ID" value="OBQ71922.1"/>
    <property type="molecule type" value="Genomic_DNA"/>
</dbReference>
<keyword evidence="2" id="KW-0472">Membrane</keyword>
<dbReference type="Gene3D" id="1.10.101.10">
    <property type="entry name" value="PGBD-like superfamily/PGBD"/>
    <property type="match status" value="2"/>
</dbReference>
<keyword evidence="2" id="KW-0812">Transmembrane</keyword>
<proteinExistence type="predicted"/>